<keyword evidence="3" id="KW-1185">Reference proteome</keyword>
<dbReference type="EMBL" id="CP030118">
    <property type="protein sequence ID" value="QDL11774.1"/>
    <property type="molecule type" value="Genomic_DNA"/>
</dbReference>
<keyword evidence="1" id="KW-1133">Transmembrane helix</keyword>
<proteinExistence type="predicted"/>
<feature type="transmembrane region" description="Helical" evidence="1">
    <location>
        <begin position="73"/>
        <end position="92"/>
    </location>
</feature>
<keyword evidence="1" id="KW-0472">Membrane</keyword>
<reference evidence="2 3" key="1">
    <citation type="submission" date="2018-06" db="EMBL/GenBank/DDBJ databases">
        <title>Comparative genomics of Brasilonema spp. strains.</title>
        <authorList>
            <person name="Alvarenga D.O."/>
            <person name="Fiore M.F."/>
            <person name="Varani A.M."/>
        </authorList>
    </citation>
    <scope>NUCLEOTIDE SEQUENCE [LARGE SCALE GENOMIC DNA]</scope>
    <source>
        <strain evidence="2 3">CENA114</strain>
    </source>
</reference>
<organism evidence="2 3">
    <name type="scientific">Brasilonema sennae CENA114</name>
    <dbReference type="NCBI Taxonomy" id="415709"/>
    <lineage>
        <taxon>Bacteria</taxon>
        <taxon>Bacillati</taxon>
        <taxon>Cyanobacteriota</taxon>
        <taxon>Cyanophyceae</taxon>
        <taxon>Nostocales</taxon>
        <taxon>Scytonemataceae</taxon>
        <taxon>Brasilonema</taxon>
        <taxon>Bromeliae group (in: Brasilonema)</taxon>
    </lineage>
</organism>
<keyword evidence="1" id="KW-0812">Transmembrane</keyword>
<evidence type="ECO:0000256" key="1">
    <source>
        <dbReference type="SAM" id="Phobius"/>
    </source>
</evidence>
<feature type="transmembrane region" description="Helical" evidence="1">
    <location>
        <begin position="39"/>
        <end position="61"/>
    </location>
</feature>
<accession>A0A856MNR8</accession>
<protein>
    <submittedName>
        <fullName evidence="2">Uncharacterized protein</fullName>
    </submittedName>
</protein>
<dbReference type="Proteomes" id="UP000503129">
    <property type="component" value="Chromosome"/>
</dbReference>
<dbReference type="KEGG" id="bsen:DP114_31225"/>
<gene>
    <name evidence="2" type="ORF">DP114_31225</name>
</gene>
<sequence>MDKIQLALVVSYLLITCYFFVNWLIFSIRHPNSSPEGKFLNLVMLVITTGLWFVIIPMSYLEILKTRKLEVSIFIPVIVAFFAFSMYLYAFLTS</sequence>
<name>A0A856MNR8_9CYAN</name>
<evidence type="ECO:0000313" key="3">
    <source>
        <dbReference type="Proteomes" id="UP000503129"/>
    </source>
</evidence>
<feature type="transmembrane region" description="Helical" evidence="1">
    <location>
        <begin position="6"/>
        <end position="27"/>
    </location>
</feature>
<evidence type="ECO:0000313" key="2">
    <source>
        <dbReference type="EMBL" id="QDL11774.1"/>
    </source>
</evidence>
<dbReference type="AlphaFoldDB" id="A0A856MNR8"/>